<feature type="compositionally biased region" description="Polar residues" evidence="1">
    <location>
        <begin position="63"/>
        <end position="88"/>
    </location>
</feature>
<evidence type="ECO:0000313" key="3">
    <source>
        <dbReference type="Proteomes" id="UP000075666"/>
    </source>
</evidence>
<organism evidence="2 3">
    <name type="scientific">Heyndrickxia sporothermodurans</name>
    <dbReference type="NCBI Taxonomy" id="46224"/>
    <lineage>
        <taxon>Bacteria</taxon>
        <taxon>Bacillati</taxon>
        <taxon>Bacillota</taxon>
        <taxon>Bacilli</taxon>
        <taxon>Bacillales</taxon>
        <taxon>Bacillaceae</taxon>
        <taxon>Heyndrickxia</taxon>
    </lineage>
</organism>
<evidence type="ECO:0000256" key="1">
    <source>
        <dbReference type="SAM" id="MobiDB-lite"/>
    </source>
</evidence>
<sequence>MNWDQIRKEYETSKITLKALAEKHDIKIGTLKSRKSREGWSRDPTKKDATQKEKVATPAKKMQPNQKQVGQARRSGNPNPKNQFTERNSAAVKHGFFSRYIPQETLEIMGMIDKDDPADLIWDQIQIQYAAIIRAQQIMFVTDKKEMIKELKKSKYEVFPKDDDKFEQVPTEEEYEFQFAWDRHATFLNAQSRAMSELRSLIKQFNDLAHEDDERRLKLEGMQLGIEKTKAEIENIKGDSKKDGAETWVDAIKKAAEKRKKIKVNQDE</sequence>
<gene>
    <name evidence="2" type="ORF">B4102_3600</name>
</gene>
<dbReference type="PATRIC" id="fig|46224.3.peg.279"/>
<reference evidence="2 3" key="1">
    <citation type="submission" date="2016-01" db="EMBL/GenBank/DDBJ databases">
        <title>Genome Sequences of Twelve Sporeforming Bacillus Species Isolated from Foods.</title>
        <authorList>
            <person name="Berendsen E.M."/>
            <person name="Wells-Bennik M.H."/>
            <person name="Krawcyk A.O."/>
            <person name="De Jong A."/>
            <person name="Holsappel S."/>
            <person name="Eijlander R.T."/>
            <person name="Kuipers O.P."/>
        </authorList>
    </citation>
    <scope>NUCLEOTIDE SEQUENCE [LARGE SCALE GENOMIC DNA]</scope>
    <source>
        <strain evidence="2 3">B4102</strain>
    </source>
</reference>
<feature type="compositionally biased region" description="Basic and acidic residues" evidence="1">
    <location>
        <begin position="36"/>
        <end position="55"/>
    </location>
</feature>
<evidence type="ECO:0000313" key="2">
    <source>
        <dbReference type="EMBL" id="KYC94379.1"/>
    </source>
</evidence>
<dbReference type="RefSeq" id="WP_153017518.1">
    <property type="nucleotide sequence ID" value="NZ_LQYN01000101.1"/>
</dbReference>
<dbReference type="OrthoDB" id="7358785at2"/>
<name>A0A150KLI1_9BACI</name>
<accession>A0A150KLI1</accession>
<evidence type="ECO:0008006" key="4">
    <source>
        <dbReference type="Google" id="ProtNLM"/>
    </source>
</evidence>
<comment type="caution">
    <text evidence="2">The sequence shown here is derived from an EMBL/GenBank/DDBJ whole genome shotgun (WGS) entry which is preliminary data.</text>
</comment>
<feature type="region of interest" description="Disordered" evidence="1">
    <location>
        <begin position="26"/>
        <end position="88"/>
    </location>
</feature>
<dbReference type="AlphaFoldDB" id="A0A150KLI1"/>
<dbReference type="NCBIfam" id="NF040601">
    <property type="entry name" value="TerS_not_xtmA"/>
    <property type="match status" value="1"/>
</dbReference>
<dbReference type="STRING" id="46224.B4102_3600"/>
<proteinExistence type="predicted"/>
<keyword evidence="3" id="KW-1185">Reference proteome</keyword>
<protein>
    <recommendedName>
        <fullName evidence="4">Terminase small subunit</fullName>
    </recommendedName>
</protein>
<dbReference type="EMBL" id="LQYN01000101">
    <property type="protein sequence ID" value="KYC94379.1"/>
    <property type="molecule type" value="Genomic_DNA"/>
</dbReference>
<dbReference type="Proteomes" id="UP000075666">
    <property type="component" value="Unassembled WGS sequence"/>
</dbReference>